<dbReference type="PIRSF" id="PIRSF037263">
    <property type="entry name" value="DUF951_bac"/>
    <property type="match status" value="1"/>
</dbReference>
<keyword evidence="2" id="KW-1185">Reference proteome</keyword>
<dbReference type="Pfam" id="PF06107">
    <property type="entry name" value="DUF951"/>
    <property type="match status" value="1"/>
</dbReference>
<comment type="caution">
    <text evidence="1">The sequence shown here is derived from an EMBL/GenBank/DDBJ whole genome shotgun (WGS) entry which is preliminary data.</text>
</comment>
<dbReference type="EMBL" id="JAGGLI010000032">
    <property type="protein sequence ID" value="MBP2028547.1"/>
    <property type="molecule type" value="Genomic_DNA"/>
</dbReference>
<dbReference type="Proteomes" id="UP001314903">
    <property type="component" value="Unassembled WGS sequence"/>
</dbReference>
<evidence type="ECO:0008006" key="3">
    <source>
        <dbReference type="Google" id="ProtNLM"/>
    </source>
</evidence>
<dbReference type="RefSeq" id="WP_209661597.1">
    <property type="nucleotide sequence ID" value="NZ_JAGGLI010000032.1"/>
</dbReference>
<gene>
    <name evidence="1" type="ORF">J2Z35_002373</name>
</gene>
<organism evidence="1 2">
    <name type="scientific">Acetoanaerobium pronyense</name>
    <dbReference type="NCBI Taxonomy" id="1482736"/>
    <lineage>
        <taxon>Bacteria</taxon>
        <taxon>Bacillati</taxon>
        <taxon>Bacillota</taxon>
        <taxon>Clostridia</taxon>
        <taxon>Peptostreptococcales</taxon>
        <taxon>Filifactoraceae</taxon>
        <taxon>Acetoanaerobium</taxon>
    </lineage>
</organism>
<evidence type="ECO:0000313" key="2">
    <source>
        <dbReference type="Proteomes" id="UP001314903"/>
    </source>
</evidence>
<evidence type="ECO:0000313" key="1">
    <source>
        <dbReference type="EMBL" id="MBP2028547.1"/>
    </source>
</evidence>
<reference evidence="1 2" key="1">
    <citation type="submission" date="2021-03" db="EMBL/GenBank/DDBJ databases">
        <title>Genomic Encyclopedia of Type Strains, Phase IV (KMG-IV): sequencing the most valuable type-strain genomes for metagenomic binning, comparative biology and taxonomic classification.</title>
        <authorList>
            <person name="Goeker M."/>
        </authorList>
    </citation>
    <scope>NUCLEOTIDE SEQUENCE [LARGE SCALE GENOMIC DNA]</scope>
    <source>
        <strain evidence="1 2">DSM 27512</strain>
    </source>
</reference>
<dbReference type="PANTHER" id="PTHR38455:SF1">
    <property type="entry name" value="DUF951 DOMAIN-CONTAINING PROTEIN"/>
    <property type="match status" value="1"/>
</dbReference>
<proteinExistence type="predicted"/>
<accession>A0ABS4KL79</accession>
<protein>
    <recommendedName>
        <fullName evidence="3">DUF951 domain-containing protein</fullName>
    </recommendedName>
</protein>
<dbReference type="PANTHER" id="PTHR38455">
    <property type="entry name" value="HYPOTHETICAL CYTOSOLIC PROTEIN"/>
    <property type="match status" value="1"/>
</dbReference>
<dbReference type="InterPro" id="IPR009296">
    <property type="entry name" value="DUF951"/>
</dbReference>
<name>A0ABS4KL79_9FIRM</name>
<sequence length="67" mass="8115">MPIKFEIGDIVHLKKNHPCGGNIFEIMRIGMDFRLRCSTCNKQLWLERTEVERRLRKHFRNDEEIKS</sequence>